<dbReference type="GO" id="GO:0045892">
    <property type="term" value="P:negative regulation of DNA-templated transcription"/>
    <property type="evidence" value="ECO:0007669"/>
    <property type="project" value="TreeGrafter"/>
</dbReference>
<dbReference type="EMBL" id="JACHHY010000023">
    <property type="protein sequence ID" value="MBB5020018.1"/>
    <property type="molecule type" value="Genomic_DNA"/>
</dbReference>
<dbReference type="Proteomes" id="UP000575898">
    <property type="component" value="Unassembled WGS sequence"/>
</dbReference>
<dbReference type="InterPro" id="IPR028978">
    <property type="entry name" value="Chorismate_lyase_/UTRA_dom_sf"/>
</dbReference>
<dbReference type="InterPro" id="IPR050679">
    <property type="entry name" value="Bact_HTH_transcr_reg"/>
</dbReference>
<dbReference type="Pfam" id="PF07702">
    <property type="entry name" value="UTRA"/>
    <property type="match status" value="1"/>
</dbReference>
<feature type="domain" description="HTH gntR-type" evidence="4">
    <location>
        <begin position="5"/>
        <end position="73"/>
    </location>
</feature>
<evidence type="ECO:0000256" key="2">
    <source>
        <dbReference type="ARBA" id="ARBA00023125"/>
    </source>
</evidence>
<comment type="caution">
    <text evidence="5">The sequence shown here is derived from an EMBL/GenBank/DDBJ whole genome shotgun (WGS) entry which is preliminary data.</text>
</comment>
<dbReference type="GO" id="GO:0003700">
    <property type="term" value="F:DNA-binding transcription factor activity"/>
    <property type="evidence" value="ECO:0007669"/>
    <property type="project" value="InterPro"/>
</dbReference>
<keyword evidence="2" id="KW-0238">DNA-binding</keyword>
<keyword evidence="1" id="KW-0805">Transcription regulation</keyword>
<dbReference type="SUPFAM" id="SSF64288">
    <property type="entry name" value="Chorismate lyase-like"/>
    <property type="match status" value="1"/>
</dbReference>
<organism evidence="5 6">
    <name type="scientific">Chitinivorax tropicus</name>
    <dbReference type="NCBI Taxonomy" id="714531"/>
    <lineage>
        <taxon>Bacteria</taxon>
        <taxon>Pseudomonadati</taxon>
        <taxon>Pseudomonadota</taxon>
        <taxon>Betaproteobacteria</taxon>
        <taxon>Chitinivorax</taxon>
    </lineage>
</organism>
<reference evidence="5 6" key="1">
    <citation type="submission" date="2020-08" db="EMBL/GenBank/DDBJ databases">
        <title>Genomic Encyclopedia of Type Strains, Phase IV (KMG-IV): sequencing the most valuable type-strain genomes for metagenomic binning, comparative biology and taxonomic classification.</title>
        <authorList>
            <person name="Goeker M."/>
        </authorList>
    </citation>
    <scope>NUCLEOTIDE SEQUENCE [LARGE SCALE GENOMIC DNA]</scope>
    <source>
        <strain evidence="5 6">DSM 27165</strain>
    </source>
</reference>
<evidence type="ECO:0000256" key="3">
    <source>
        <dbReference type="ARBA" id="ARBA00023163"/>
    </source>
</evidence>
<keyword evidence="3" id="KW-0804">Transcription</keyword>
<dbReference type="Pfam" id="PF00392">
    <property type="entry name" value="GntR"/>
    <property type="match status" value="1"/>
</dbReference>
<dbReference type="InterPro" id="IPR000524">
    <property type="entry name" value="Tscrpt_reg_HTH_GntR"/>
</dbReference>
<dbReference type="CDD" id="cd07377">
    <property type="entry name" value="WHTH_GntR"/>
    <property type="match status" value="1"/>
</dbReference>
<proteinExistence type="predicted"/>
<dbReference type="PANTHER" id="PTHR44846:SF1">
    <property type="entry name" value="MANNOSYL-D-GLYCERATE TRANSPORT_METABOLISM SYSTEM REPRESSOR MNGR-RELATED"/>
    <property type="match status" value="1"/>
</dbReference>
<dbReference type="PRINTS" id="PR00035">
    <property type="entry name" value="HTHGNTR"/>
</dbReference>
<dbReference type="InterPro" id="IPR036388">
    <property type="entry name" value="WH-like_DNA-bd_sf"/>
</dbReference>
<dbReference type="PANTHER" id="PTHR44846">
    <property type="entry name" value="MANNOSYL-D-GLYCERATE TRANSPORT/METABOLISM SYSTEM REPRESSOR MNGR-RELATED"/>
    <property type="match status" value="1"/>
</dbReference>
<dbReference type="SMART" id="SM00866">
    <property type="entry name" value="UTRA"/>
    <property type="match status" value="1"/>
</dbReference>
<dbReference type="Gene3D" id="1.10.10.10">
    <property type="entry name" value="Winged helix-like DNA-binding domain superfamily/Winged helix DNA-binding domain"/>
    <property type="match status" value="1"/>
</dbReference>
<sequence length="238" mass="26859">MPRRLPLYQQIKGLLIEALESGEWLHDDVLPSEFELADRFGVSQGTVRKALDALVGERVLYRRQGKGTFVSPYQDEWERTGFVVPGFGGRVLIEPVLPELLTCMRANASEEVAAALRLRRGASVIFVKRLMRLNGQVMAMDDVVLPAELFDGLDSRKIRQVGGALYELYHRVFGVRVVRTTEQIRAEPAAADEARLMGVERGTPLLCVTRVAYAAEQRPVEWRRSWMCTDKYAYGSES</sequence>
<keyword evidence="6" id="KW-1185">Reference proteome</keyword>
<dbReference type="InterPro" id="IPR036390">
    <property type="entry name" value="WH_DNA-bd_sf"/>
</dbReference>
<accession>A0A840MN00</accession>
<evidence type="ECO:0000313" key="5">
    <source>
        <dbReference type="EMBL" id="MBB5020018.1"/>
    </source>
</evidence>
<name>A0A840MN00_9PROT</name>
<evidence type="ECO:0000313" key="6">
    <source>
        <dbReference type="Proteomes" id="UP000575898"/>
    </source>
</evidence>
<dbReference type="Gene3D" id="3.40.1410.10">
    <property type="entry name" value="Chorismate lyase-like"/>
    <property type="match status" value="1"/>
</dbReference>
<evidence type="ECO:0000256" key="1">
    <source>
        <dbReference type="ARBA" id="ARBA00023015"/>
    </source>
</evidence>
<dbReference type="GO" id="GO:0003677">
    <property type="term" value="F:DNA binding"/>
    <property type="evidence" value="ECO:0007669"/>
    <property type="project" value="UniProtKB-KW"/>
</dbReference>
<dbReference type="AlphaFoldDB" id="A0A840MN00"/>
<dbReference type="RefSeq" id="WP_184041430.1">
    <property type="nucleotide sequence ID" value="NZ_JACHHY010000023.1"/>
</dbReference>
<evidence type="ECO:0000259" key="4">
    <source>
        <dbReference type="PROSITE" id="PS50949"/>
    </source>
</evidence>
<dbReference type="InterPro" id="IPR011663">
    <property type="entry name" value="UTRA"/>
</dbReference>
<protein>
    <submittedName>
        <fullName evidence="5">GntR family transcriptional regulator</fullName>
    </submittedName>
</protein>
<gene>
    <name evidence="5" type="ORF">HNQ59_003326</name>
</gene>
<dbReference type="SUPFAM" id="SSF46785">
    <property type="entry name" value="Winged helix' DNA-binding domain"/>
    <property type="match status" value="1"/>
</dbReference>
<dbReference type="PROSITE" id="PS50949">
    <property type="entry name" value="HTH_GNTR"/>
    <property type="match status" value="1"/>
</dbReference>
<dbReference type="SMART" id="SM00345">
    <property type="entry name" value="HTH_GNTR"/>
    <property type="match status" value="1"/>
</dbReference>